<dbReference type="STRING" id="1123071.SAMN02745181_1211"/>
<dbReference type="InParanoid" id="A0A1M6GMZ9"/>
<dbReference type="OrthoDB" id="792754at2"/>
<gene>
    <name evidence="1" type="ORF">SAMN02745181_1211</name>
</gene>
<keyword evidence="2" id="KW-1185">Reference proteome</keyword>
<dbReference type="EMBL" id="FQYR01000003">
    <property type="protein sequence ID" value="SHJ11236.1"/>
    <property type="molecule type" value="Genomic_DNA"/>
</dbReference>
<proteinExistence type="predicted"/>
<protein>
    <submittedName>
        <fullName evidence="1">Uncharacterized protein</fullName>
    </submittedName>
</protein>
<sequence length="259" mass="30117">MVALNTFHLGEEQRQLFAATLLIDKMEREKKTYDVLLDSGDADLECTLQWLLMKQLIQMSKEHRYELSPRGHAKAKEFATRYQTLLAYFDVFAHVDLEAGEFAMASHGDFSSEAAWQSFLDQERWHDMRIAAIEHLGGSGVELVFAHFVREDRFDMSHDHWQFELKHGVLWDEIPEICNSAIRKSELAYHDGEQEVSGDAVMDDIVEQGFAVLRERYPSDPTLHSNLQAWYPRRGYVNHDLPVPLPGWEKPIWQTPWTL</sequence>
<dbReference type="AlphaFoldDB" id="A0A1M6GMZ9"/>
<organism evidence="1 2">
    <name type="scientific">Rubritalea squalenifaciens DSM 18772</name>
    <dbReference type="NCBI Taxonomy" id="1123071"/>
    <lineage>
        <taxon>Bacteria</taxon>
        <taxon>Pseudomonadati</taxon>
        <taxon>Verrucomicrobiota</taxon>
        <taxon>Verrucomicrobiia</taxon>
        <taxon>Verrucomicrobiales</taxon>
        <taxon>Rubritaleaceae</taxon>
        <taxon>Rubritalea</taxon>
    </lineage>
</organism>
<name>A0A1M6GMZ9_9BACT</name>
<dbReference type="Proteomes" id="UP000184510">
    <property type="component" value="Unassembled WGS sequence"/>
</dbReference>
<evidence type="ECO:0000313" key="1">
    <source>
        <dbReference type="EMBL" id="SHJ11236.1"/>
    </source>
</evidence>
<reference evidence="1 2" key="1">
    <citation type="submission" date="2016-11" db="EMBL/GenBank/DDBJ databases">
        <authorList>
            <person name="Jaros S."/>
            <person name="Januszkiewicz K."/>
            <person name="Wedrychowicz H."/>
        </authorList>
    </citation>
    <scope>NUCLEOTIDE SEQUENCE [LARGE SCALE GENOMIC DNA]</scope>
    <source>
        <strain evidence="1 2">DSM 18772</strain>
    </source>
</reference>
<evidence type="ECO:0000313" key="2">
    <source>
        <dbReference type="Proteomes" id="UP000184510"/>
    </source>
</evidence>
<accession>A0A1M6GMZ9</accession>
<dbReference type="RefSeq" id="WP_143158599.1">
    <property type="nucleotide sequence ID" value="NZ_FQYR01000003.1"/>
</dbReference>